<evidence type="ECO:0000256" key="1">
    <source>
        <dbReference type="ARBA" id="ARBA00022630"/>
    </source>
</evidence>
<proteinExistence type="predicted"/>
<evidence type="ECO:0000313" key="7">
    <source>
        <dbReference type="EMBL" id="WND04099.1"/>
    </source>
</evidence>
<dbReference type="Proteomes" id="UP001268683">
    <property type="component" value="Chromosome"/>
</dbReference>
<dbReference type="Gene3D" id="3.50.50.60">
    <property type="entry name" value="FAD/NAD(P)-binding domain"/>
    <property type="match status" value="2"/>
</dbReference>
<evidence type="ECO:0000256" key="2">
    <source>
        <dbReference type="ARBA" id="ARBA00022729"/>
    </source>
</evidence>
<sequence>MTNIQEPYDAIFIGSGIGSLTTAAILAKLYKKRCLILERHYEIGGFTHTFRRPGGNEWDVGVHYIGDMNDGATMRQISDFITDGHLKWQRMEDPFDVFDYPDFSFGQVGDKKQFVSDLIKQFPHEETGIHAYFAALKAARKWNYGRMLKEVLPSPMKFLARLMMRSHNKVALATVDDIIDPLISDPKLKAVLLSQWGDYGLAPSEAAFGTHALVANHYLHGGYYPEGGAASMADTIMPLIEAAGGTCLINHEVKEIIVESGKAVGVEVLAKKGKKGGTLKRFNAPQIVSCAGAHLTYDKLLPKEYGAEHAKALEPLIADMSTATMYIAFNDNPAKLGFRGENHWIFSSYDHNNYAKGTGLTEGMAKGGYLSVPSLKDPRSQTHRAELIGFMDWAAVEKWQGSEWMNRGTDYEKLKEQIAESLLNLAEERFPGFKDMVSYYDLSTPLSTQHFVGSPKGSIYGVKATPERYQQKCLGVKTPVKNLYLTGADAFAFGVGGAMISGVATAGVMAGSFGFFKVWKKITG</sequence>
<organism evidence="7 8">
    <name type="scientific">Temperatibacter marinus</name>
    <dbReference type="NCBI Taxonomy" id="1456591"/>
    <lineage>
        <taxon>Bacteria</taxon>
        <taxon>Pseudomonadati</taxon>
        <taxon>Pseudomonadota</taxon>
        <taxon>Alphaproteobacteria</taxon>
        <taxon>Kordiimonadales</taxon>
        <taxon>Temperatibacteraceae</taxon>
        <taxon>Temperatibacter</taxon>
    </lineage>
</organism>
<dbReference type="AlphaFoldDB" id="A0AA52EKD4"/>
<name>A0AA52EKD4_9PROT</name>
<accession>A0AA52EKD4</accession>
<dbReference type="InterPro" id="IPR052206">
    <property type="entry name" value="Retinol_saturase"/>
</dbReference>
<dbReference type="KEGG" id="tmk:QGN29_06890"/>
<evidence type="ECO:0000256" key="5">
    <source>
        <dbReference type="ARBA" id="ARBA00023027"/>
    </source>
</evidence>
<evidence type="ECO:0000256" key="3">
    <source>
        <dbReference type="ARBA" id="ARBA00022827"/>
    </source>
</evidence>
<protein>
    <submittedName>
        <fullName evidence="7">NAD(P)/FAD-dependent oxidoreductase</fullName>
    </submittedName>
</protein>
<dbReference type="PANTHER" id="PTHR46091">
    <property type="entry name" value="BLR7054 PROTEIN"/>
    <property type="match status" value="1"/>
</dbReference>
<keyword evidence="6" id="KW-1133">Transmembrane helix</keyword>
<gene>
    <name evidence="7" type="ORF">QGN29_06890</name>
</gene>
<dbReference type="Pfam" id="PF13450">
    <property type="entry name" value="NAD_binding_8"/>
    <property type="match status" value="1"/>
</dbReference>
<dbReference type="EMBL" id="CP123872">
    <property type="protein sequence ID" value="WND04099.1"/>
    <property type="molecule type" value="Genomic_DNA"/>
</dbReference>
<keyword evidence="6" id="KW-0472">Membrane</keyword>
<dbReference type="SUPFAM" id="SSF51905">
    <property type="entry name" value="FAD/NAD(P)-binding domain"/>
    <property type="match status" value="1"/>
</dbReference>
<keyword evidence="2" id="KW-0732">Signal</keyword>
<keyword evidence="6" id="KW-0812">Transmembrane</keyword>
<dbReference type="PANTHER" id="PTHR46091:SF3">
    <property type="entry name" value="AMINE OXIDASE DOMAIN-CONTAINING PROTEIN"/>
    <property type="match status" value="1"/>
</dbReference>
<keyword evidence="8" id="KW-1185">Reference proteome</keyword>
<dbReference type="InterPro" id="IPR036188">
    <property type="entry name" value="FAD/NAD-bd_sf"/>
</dbReference>
<reference evidence="7" key="1">
    <citation type="submission" date="2023-04" db="EMBL/GenBank/DDBJ databases">
        <title>Complete genome sequence of Temperatibacter marinus.</title>
        <authorList>
            <person name="Rong J.-C."/>
            <person name="Yi M.-L."/>
            <person name="Zhao Q."/>
        </authorList>
    </citation>
    <scope>NUCLEOTIDE SEQUENCE</scope>
    <source>
        <strain evidence="7">NBRC 110045</strain>
    </source>
</reference>
<keyword evidence="4" id="KW-0521">NADP</keyword>
<keyword evidence="1" id="KW-0285">Flavoprotein</keyword>
<feature type="transmembrane region" description="Helical" evidence="6">
    <location>
        <begin position="490"/>
        <end position="516"/>
    </location>
</feature>
<evidence type="ECO:0000256" key="4">
    <source>
        <dbReference type="ARBA" id="ARBA00022857"/>
    </source>
</evidence>
<keyword evidence="3" id="KW-0274">FAD</keyword>
<dbReference type="RefSeq" id="WP_310799963.1">
    <property type="nucleotide sequence ID" value="NZ_CP123872.1"/>
</dbReference>
<evidence type="ECO:0000313" key="8">
    <source>
        <dbReference type="Proteomes" id="UP001268683"/>
    </source>
</evidence>
<keyword evidence="5" id="KW-0520">NAD</keyword>
<evidence type="ECO:0000256" key="6">
    <source>
        <dbReference type="SAM" id="Phobius"/>
    </source>
</evidence>